<feature type="transmembrane region" description="Helical" evidence="1">
    <location>
        <begin position="80"/>
        <end position="99"/>
    </location>
</feature>
<sequence length="100" mass="11582">MLTPMISSAVAIVFRIIDWAIGAYITVLFIRMILDWAFMLAPRWRPSGVVADIINVIYDLTEPPLRWLRRYIPPLQMGPIAFDLSFMVLYFVLVILQVLI</sequence>
<dbReference type="GO" id="GO:0016020">
    <property type="term" value="C:membrane"/>
    <property type="evidence" value="ECO:0007669"/>
    <property type="project" value="InterPro"/>
</dbReference>
<dbReference type="Proteomes" id="UP000029093">
    <property type="component" value="Unassembled WGS sequence"/>
</dbReference>
<keyword evidence="1" id="KW-1133">Transmembrane helix</keyword>
<reference evidence="2 3" key="1">
    <citation type="submission" date="2014-03" db="EMBL/GenBank/DDBJ databases">
        <title>Genomics of Bifidobacteria.</title>
        <authorList>
            <person name="Ventura M."/>
            <person name="Milani C."/>
            <person name="Lugli G.A."/>
        </authorList>
    </citation>
    <scope>NUCLEOTIDE SEQUENCE [LARGE SCALE GENOMIC DNA]</scope>
    <source>
        <strain evidence="2 3">LMG 10736</strain>
    </source>
</reference>
<keyword evidence="1" id="KW-0812">Transmembrane</keyword>
<protein>
    <submittedName>
        <fullName evidence="2">YGGT family protein</fullName>
    </submittedName>
</protein>
<accession>A0A086ZPU0</accession>
<gene>
    <name evidence="2" type="ORF">BBOU_0669</name>
</gene>
<name>A0A086ZPU0_9BIFI</name>
<feature type="transmembrane region" description="Helical" evidence="1">
    <location>
        <begin position="12"/>
        <end position="34"/>
    </location>
</feature>
<evidence type="ECO:0000256" key="1">
    <source>
        <dbReference type="SAM" id="Phobius"/>
    </source>
</evidence>
<proteinExistence type="predicted"/>
<dbReference type="InterPro" id="IPR003425">
    <property type="entry name" value="CCB3/YggT"/>
</dbReference>
<evidence type="ECO:0000313" key="2">
    <source>
        <dbReference type="EMBL" id="KFI48540.1"/>
    </source>
</evidence>
<dbReference type="Pfam" id="PF02325">
    <property type="entry name" value="CCB3_YggT"/>
    <property type="match status" value="1"/>
</dbReference>
<evidence type="ECO:0000313" key="3">
    <source>
        <dbReference type="Proteomes" id="UP000029093"/>
    </source>
</evidence>
<keyword evidence="3" id="KW-1185">Reference proteome</keyword>
<comment type="caution">
    <text evidence="2">The sequence shown here is derived from an EMBL/GenBank/DDBJ whole genome shotgun (WGS) entry which is preliminary data.</text>
</comment>
<organism evidence="2 3">
    <name type="scientific">Bifidobacterium boum</name>
    <dbReference type="NCBI Taxonomy" id="78343"/>
    <lineage>
        <taxon>Bacteria</taxon>
        <taxon>Bacillati</taxon>
        <taxon>Actinomycetota</taxon>
        <taxon>Actinomycetes</taxon>
        <taxon>Bifidobacteriales</taxon>
        <taxon>Bifidobacteriaceae</taxon>
        <taxon>Bifidobacterium</taxon>
    </lineage>
</organism>
<dbReference type="EMBL" id="JGYQ01000007">
    <property type="protein sequence ID" value="KFI48540.1"/>
    <property type="molecule type" value="Genomic_DNA"/>
</dbReference>
<keyword evidence="1" id="KW-0472">Membrane</keyword>
<dbReference type="AlphaFoldDB" id="A0A086ZPU0"/>